<dbReference type="AlphaFoldDB" id="A0ABD3N5X2"/>
<dbReference type="InterPro" id="IPR018163">
    <property type="entry name" value="Thr/Ala-tRNA-synth_IIc_edit"/>
</dbReference>
<dbReference type="SUPFAM" id="SSF50447">
    <property type="entry name" value="Translation proteins"/>
    <property type="match status" value="1"/>
</dbReference>
<sequence>MIQHRIQLDLPPTARRIPKSLLQSVGDARVGEHGGYYAPAFLVVVEVVGLLLGLDAVGGGDGGELDVGVEVWEGGAGFDVVVVASFAGAEVAVTHCVWGVYYLGLCVLGLVLACAKMTDDNQATELLYLTYDGNFKLETEATVLHCQIISNVSKPDADQSVRIELQLNQTTMHPQGGGQPTDLGTISCDLMEAHIDKVTIDRGTGIVTHAGSISIPHGDMDTIESSMKSKSVQVSVDPCNRRILSECHTAGHVVDAAMAKCQALLPPTKGYHFMDGPYVEYKGNIIENKDEFLDKLKQAYCQLIEEDIKTTIETVHMDEAESICNRVAKNFTIADFCTEENPYVRIVSVAGFSCPCGGTHVKSTGELKERGWCVKGLRCKKGVVRVRYGPKD</sequence>
<dbReference type="Proteomes" id="UP001530400">
    <property type="component" value="Unassembled WGS sequence"/>
</dbReference>
<evidence type="ECO:0000259" key="4">
    <source>
        <dbReference type="SMART" id="SM00863"/>
    </source>
</evidence>
<dbReference type="InterPro" id="IPR051335">
    <property type="entry name" value="Alanyl-tRNA_Editing_Enzymes"/>
</dbReference>
<dbReference type="GO" id="GO:0009507">
    <property type="term" value="C:chloroplast"/>
    <property type="evidence" value="ECO:0007669"/>
    <property type="project" value="UniProtKB-SubCell"/>
</dbReference>
<gene>
    <name evidence="5" type="ORF">ACHAWO_000619</name>
</gene>
<comment type="subcellular location">
    <subcellularLocation>
        <location evidence="2">Plastid</location>
        <location evidence="2">Chloroplast</location>
    </subcellularLocation>
</comment>
<reference evidence="5 6" key="1">
    <citation type="submission" date="2024-10" db="EMBL/GenBank/DDBJ databases">
        <title>Updated reference genomes for cyclostephanoid diatoms.</title>
        <authorList>
            <person name="Roberts W.R."/>
            <person name="Alverson A.J."/>
        </authorList>
    </citation>
    <scope>NUCLEOTIDE SEQUENCE [LARGE SCALE GENOMIC DNA]</scope>
    <source>
        <strain evidence="5 6">AJA010-31</strain>
    </source>
</reference>
<dbReference type="PANTHER" id="PTHR43462:SF2">
    <property type="entry name" value="THREONYL AND ALANYL TRNA SYNTHETASE SECOND ADDITIONAL DOMAIN-CONTAINING PROTEIN"/>
    <property type="match status" value="1"/>
</dbReference>
<dbReference type="PANTHER" id="PTHR43462">
    <property type="entry name" value="ALANYL-TRNA EDITING PROTEIN"/>
    <property type="match status" value="1"/>
</dbReference>
<keyword evidence="6" id="KW-1185">Reference proteome</keyword>
<name>A0ABD3N5X2_9STRA</name>
<protein>
    <recommendedName>
        <fullName evidence="4">Threonyl/alanyl tRNA synthetase SAD domain-containing protein</fullName>
    </recommendedName>
</protein>
<evidence type="ECO:0000256" key="1">
    <source>
        <dbReference type="ARBA" id="ARBA00001947"/>
    </source>
</evidence>
<organism evidence="5 6">
    <name type="scientific">Cyclotella atomus</name>
    <dbReference type="NCBI Taxonomy" id="382360"/>
    <lineage>
        <taxon>Eukaryota</taxon>
        <taxon>Sar</taxon>
        <taxon>Stramenopiles</taxon>
        <taxon>Ochrophyta</taxon>
        <taxon>Bacillariophyta</taxon>
        <taxon>Coscinodiscophyceae</taxon>
        <taxon>Thalassiosirophycidae</taxon>
        <taxon>Stephanodiscales</taxon>
        <taxon>Stephanodiscaceae</taxon>
        <taxon>Cyclotella</taxon>
    </lineage>
</organism>
<evidence type="ECO:0000313" key="6">
    <source>
        <dbReference type="Proteomes" id="UP001530400"/>
    </source>
</evidence>
<dbReference type="InterPro" id="IPR012947">
    <property type="entry name" value="tRNA_SAD"/>
</dbReference>
<evidence type="ECO:0000256" key="3">
    <source>
        <dbReference type="ARBA" id="ARBA00008429"/>
    </source>
</evidence>
<dbReference type="Gene3D" id="2.40.30.130">
    <property type="match status" value="1"/>
</dbReference>
<evidence type="ECO:0000313" key="5">
    <source>
        <dbReference type="EMBL" id="KAL3771498.1"/>
    </source>
</evidence>
<dbReference type="GO" id="GO:0140640">
    <property type="term" value="F:catalytic activity, acting on a nucleic acid"/>
    <property type="evidence" value="ECO:0007669"/>
    <property type="project" value="UniProtKB-ARBA"/>
</dbReference>
<comment type="caution">
    <text evidence="5">The sequence shown here is derived from an EMBL/GenBank/DDBJ whole genome shotgun (WGS) entry which is preliminary data.</text>
</comment>
<proteinExistence type="inferred from homology"/>
<dbReference type="Pfam" id="PF07973">
    <property type="entry name" value="tRNA_SAD"/>
    <property type="match status" value="1"/>
</dbReference>
<comment type="similarity">
    <text evidence="3">Belongs to the class-II aminoacyl-tRNA synthetase family. Alax-L subfamily.</text>
</comment>
<dbReference type="Gene3D" id="3.30.980.10">
    <property type="entry name" value="Threonyl-trna Synthetase, Chain A, domain 2"/>
    <property type="match status" value="1"/>
</dbReference>
<dbReference type="SMART" id="SM00863">
    <property type="entry name" value="tRNA_SAD"/>
    <property type="match status" value="1"/>
</dbReference>
<evidence type="ECO:0000256" key="2">
    <source>
        <dbReference type="ARBA" id="ARBA00004229"/>
    </source>
</evidence>
<feature type="domain" description="Threonyl/alanyl tRNA synthetase SAD" evidence="4">
    <location>
        <begin position="344"/>
        <end position="387"/>
    </location>
</feature>
<accession>A0ABD3N5X2</accession>
<dbReference type="EMBL" id="JALLPJ020001286">
    <property type="protein sequence ID" value="KAL3771498.1"/>
    <property type="molecule type" value="Genomic_DNA"/>
</dbReference>
<comment type="cofactor">
    <cofactor evidence="1">
        <name>Zn(2+)</name>
        <dbReference type="ChEBI" id="CHEBI:29105"/>
    </cofactor>
</comment>
<dbReference type="SUPFAM" id="SSF55186">
    <property type="entry name" value="ThrRS/AlaRS common domain"/>
    <property type="match status" value="1"/>
</dbReference>
<dbReference type="InterPro" id="IPR009000">
    <property type="entry name" value="Transl_B-barrel_sf"/>
</dbReference>